<dbReference type="Proteomes" id="UP000318017">
    <property type="component" value="Chromosome"/>
</dbReference>
<proteinExistence type="predicted"/>
<name>A0A518G9V8_9BACT</name>
<evidence type="ECO:0000313" key="2">
    <source>
        <dbReference type="Proteomes" id="UP000318017"/>
    </source>
</evidence>
<protein>
    <submittedName>
        <fullName evidence="1">Uncharacterized protein</fullName>
    </submittedName>
</protein>
<sequence>MDDWAAGTGTRQSIVTSDCLGVEQFLQQAVYGTESPAIRLAMLLGVPYGK</sequence>
<dbReference type="AlphaFoldDB" id="A0A518G9V8"/>
<dbReference type="KEGG" id="ahel:Q31a_36860"/>
<accession>A0A518G9V8</accession>
<dbReference type="EMBL" id="CP036298">
    <property type="protein sequence ID" value="QDV25360.1"/>
    <property type="molecule type" value="Genomic_DNA"/>
</dbReference>
<reference evidence="1 2" key="1">
    <citation type="submission" date="2019-02" db="EMBL/GenBank/DDBJ databases">
        <title>Deep-cultivation of Planctomycetes and their phenomic and genomic characterization uncovers novel biology.</title>
        <authorList>
            <person name="Wiegand S."/>
            <person name="Jogler M."/>
            <person name="Boedeker C."/>
            <person name="Pinto D."/>
            <person name="Vollmers J."/>
            <person name="Rivas-Marin E."/>
            <person name="Kohn T."/>
            <person name="Peeters S.H."/>
            <person name="Heuer A."/>
            <person name="Rast P."/>
            <person name="Oberbeckmann S."/>
            <person name="Bunk B."/>
            <person name="Jeske O."/>
            <person name="Meyerdierks A."/>
            <person name="Storesund J.E."/>
            <person name="Kallscheuer N."/>
            <person name="Luecker S."/>
            <person name="Lage O.M."/>
            <person name="Pohl T."/>
            <person name="Merkel B.J."/>
            <person name="Hornburger P."/>
            <person name="Mueller R.-W."/>
            <person name="Bruemmer F."/>
            <person name="Labrenz M."/>
            <person name="Spormann A.M."/>
            <person name="Op den Camp H."/>
            <person name="Overmann J."/>
            <person name="Amann R."/>
            <person name="Jetten M.S.M."/>
            <person name="Mascher T."/>
            <person name="Medema M.H."/>
            <person name="Devos D.P."/>
            <person name="Kaster A.-K."/>
            <person name="Ovreas L."/>
            <person name="Rohde M."/>
            <person name="Galperin M.Y."/>
            <person name="Jogler C."/>
        </authorList>
    </citation>
    <scope>NUCLEOTIDE SEQUENCE [LARGE SCALE GENOMIC DNA]</scope>
    <source>
        <strain evidence="1 2">Q31a</strain>
    </source>
</reference>
<gene>
    <name evidence="1" type="ORF">Q31a_36860</name>
</gene>
<evidence type="ECO:0000313" key="1">
    <source>
        <dbReference type="EMBL" id="QDV25360.1"/>
    </source>
</evidence>
<keyword evidence="2" id="KW-1185">Reference proteome</keyword>
<organism evidence="1 2">
    <name type="scientific">Aureliella helgolandensis</name>
    <dbReference type="NCBI Taxonomy" id="2527968"/>
    <lineage>
        <taxon>Bacteria</taxon>
        <taxon>Pseudomonadati</taxon>
        <taxon>Planctomycetota</taxon>
        <taxon>Planctomycetia</taxon>
        <taxon>Pirellulales</taxon>
        <taxon>Pirellulaceae</taxon>
        <taxon>Aureliella</taxon>
    </lineage>
</organism>